<accession>A0ACC3A703</accession>
<evidence type="ECO:0000313" key="2">
    <source>
        <dbReference type="Proteomes" id="UP001172386"/>
    </source>
</evidence>
<dbReference type="Proteomes" id="UP001172386">
    <property type="component" value="Unassembled WGS sequence"/>
</dbReference>
<evidence type="ECO:0000313" key="1">
    <source>
        <dbReference type="EMBL" id="KAJ9656389.1"/>
    </source>
</evidence>
<reference evidence="1" key="1">
    <citation type="submission" date="2022-10" db="EMBL/GenBank/DDBJ databases">
        <title>Culturing micro-colonial fungi from biological soil crusts in the Mojave desert and describing Neophaeococcomyces mojavensis, and introducing the new genera and species Taxawa tesnikishii.</title>
        <authorList>
            <person name="Kurbessoian T."/>
            <person name="Stajich J.E."/>
        </authorList>
    </citation>
    <scope>NUCLEOTIDE SEQUENCE</scope>
    <source>
        <strain evidence="1">JES_112</strain>
    </source>
</reference>
<sequence>MVGEHNPNSTKYMSGPNLKIEIIPTTELFNPLRKSLLHNLNDLLNDAYIPTDLAAIATTDEISQPVFSRSRIQHEDQLAQELGTDGLIAVCTDTDLSDVARDTTSWQVDLTQTYRVSKYGNLVATASVTPWKGREVERFLQTLKEAKQHEGTHVNDPEVTVVKENIIVKANGEENATWNWEVKTCASCNDPKYRGKGLMVHCVDALVKELLSRQHELGKSSRLKLWITAVDGSANPGYWMRRGFKKEGEADVAPKGLWGSNREFSIQTLSKIIE</sequence>
<keyword evidence="2" id="KW-1185">Reference proteome</keyword>
<organism evidence="1 2">
    <name type="scientific">Neophaeococcomyces mojaviensis</name>
    <dbReference type="NCBI Taxonomy" id="3383035"/>
    <lineage>
        <taxon>Eukaryota</taxon>
        <taxon>Fungi</taxon>
        <taxon>Dikarya</taxon>
        <taxon>Ascomycota</taxon>
        <taxon>Pezizomycotina</taxon>
        <taxon>Eurotiomycetes</taxon>
        <taxon>Chaetothyriomycetidae</taxon>
        <taxon>Chaetothyriales</taxon>
        <taxon>Chaetothyriales incertae sedis</taxon>
        <taxon>Neophaeococcomyces</taxon>
    </lineage>
</organism>
<gene>
    <name evidence="1" type="ORF">H2198_004967</name>
</gene>
<name>A0ACC3A703_9EURO</name>
<protein>
    <submittedName>
        <fullName evidence="1">Uncharacterized protein</fullName>
    </submittedName>
</protein>
<proteinExistence type="predicted"/>
<comment type="caution">
    <text evidence="1">The sequence shown here is derived from an EMBL/GenBank/DDBJ whole genome shotgun (WGS) entry which is preliminary data.</text>
</comment>
<dbReference type="EMBL" id="JAPDRQ010000078">
    <property type="protein sequence ID" value="KAJ9656389.1"/>
    <property type="molecule type" value="Genomic_DNA"/>
</dbReference>